<comment type="caution">
    <text evidence="3">The sequence shown here is derived from an EMBL/GenBank/DDBJ whole genome shotgun (WGS) entry which is preliminary data.</text>
</comment>
<name>A0AAD8KM55_TARER</name>
<organism evidence="3 4">
    <name type="scientific">Tagetes erecta</name>
    <name type="common">African marigold</name>
    <dbReference type="NCBI Taxonomy" id="13708"/>
    <lineage>
        <taxon>Eukaryota</taxon>
        <taxon>Viridiplantae</taxon>
        <taxon>Streptophyta</taxon>
        <taxon>Embryophyta</taxon>
        <taxon>Tracheophyta</taxon>
        <taxon>Spermatophyta</taxon>
        <taxon>Magnoliopsida</taxon>
        <taxon>eudicotyledons</taxon>
        <taxon>Gunneridae</taxon>
        <taxon>Pentapetalae</taxon>
        <taxon>asterids</taxon>
        <taxon>campanulids</taxon>
        <taxon>Asterales</taxon>
        <taxon>Asteraceae</taxon>
        <taxon>Asteroideae</taxon>
        <taxon>Heliantheae alliance</taxon>
        <taxon>Tageteae</taxon>
        <taxon>Tagetes</taxon>
    </lineage>
</organism>
<evidence type="ECO:0008006" key="5">
    <source>
        <dbReference type="Google" id="ProtNLM"/>
    </source>
</evidence>
<dbReference type="NCBIfam" id="TIGR01640">
    <property type="entry name" value="F_box_assoc_1"/>
    <property type="match status" value="1"/>
</dbReference>
<dbReference type="InterPro" id="IPR001810">
    <property type="entry name" value="F-box_dom"/>
</dbReference>
<dbReference type="PANTHER" id="PTHR35546:SF115">
    <property type="entry name" value="F-BOX DOMAIN-CONTAINING PROTEIN"/>
    <property type="match status" value="1"/>
</dbReference>
<reference evidence="3" key="1">
    <citation type="journal article" date="2023" name="bioRxiv">
        <title>Improved chromosome-level genome assembly for marigold (Tagetes erecta).</title>
        <authorList>
            <person name="Jiang F."/>
            <person name="Yuan L."/>
            <person name="Wang S."/>
            <person name="Wang H."/>
            <person name="Xu D."/>
            <person name="Wang A."/>
            <person name="Fan W."/>
        </authorList>
    </citation>
    <scope>NUCLEOTIDE SEQUENCE</scope>
    <source>
        <strain evidence="3">WSJ</strain>
        <tissue evidence="3">Leaf</tissue>
    </source>
</reference>
<dbReference type="SUPFAM" id="SSF81383">
    <property type="entry name" value="F-box domain"/>
    <property type="match status" value="1"/>
</dbReference>
<dbReference type="PANTHER" id="PTHR35546">
    <property type="entry name" value="F-BOX PROTEIN INTERACTION DOMAIN PROTEIN-RELATED"/>
    <property type="match status" value="1"/>
</dbReference>
<evidence type="ECO:0000313" key="4">
    <source>
        <dbReference type="Proteomes" id="UP001229421"/>
    </source>
</evidence>
<dbReference type="SUPFAM" id="SSF50965">
    <property type="entry name" value="Galactose oxidase, central domain"/>
    <property type="match status" value="1"/>
</dbReference>
<evidence type="ECO:0000259" key="2">
    <source>
        <dbReference type="Pfam" id="PF07734"/>
    </source>
</evidence>
<accession>A0AAD8KM55</accession>
<dbReference type="InterPro" id="IPR055290">
    <property type="entry name" value="At3g26010-like"/>
</dbReference>
<dbReference type="InterPro" id="IPR036047">
    <property type="entry name" value="F-box-like_dom_sf"/>
</dbReference>
<evidence type="ECO:0000313" key="3">
    <source>
        <dbReference type="EMBL" id="KAK1425338.1"/>
    </source>
</evidence>
<evidence type="ECO:0000259" key="1">
    <source>
        <dbReference type="Pfam" id="PF00646"/>
    </source>
</evidence>
<protein>
    <recommendedName>
        <fullName evidence="5">F-box domain-containing protein</fullName>
    </recommendedName>
</protein>
<dbReference type="InterPro" id="IPR017451">
    <property type="entry name" value="F-box-assoc_interact_dom"/>
</dbReference>
<feature type="domain" description="F-box associated beta-propeller type 1" evidence="2">
    <location>
        <begin position="106"/>
        <end position="282"/>
    </location>
</feature>
<dbReference type="Gene3D" id="1.20.1280.50">
    <property type="match status" value="1"/>
</dbReference>
<dbReference type="EMBL" id="JAUHHV010000005">
    <property type="protein sequence ID" value="KAK1425338.1"/>
    <property type="molecule type" value="Genomic_DNA"/>
</dbReference>
<feature type="domain" description="F-box" evidence="1">
    <location>
        <begin position="18"/>
        <end position="53"/>
    </location>
</feature>
<dbReference type="InterPro" id="IPR006527">
    <property type="entry name" value="F-box-assoc_dom_typ1"/>
</dbReference>
<keyword evidence="4" id="KW-1185">Reference proteome</keyword>
<sequence>MKKTIAGVSSRHAVVSNDDLLIEILLRLPVLSLQRFKSVCKRWLTLITNPNFTLRRSQTAILDPPSGIFLTKKWSNKYDFVPFDVTIPPNRSPLRTSYTLNFDRGEVRIKQSSNGLLLCEIVRRNEFYVYNPSTNRSTMIPQCPYVNRTWCVHTLRMAFDPSKSPHYKVVYASGVDQHSGPSIHIKIYSSETGKWSECDARFNYKSFDNFGLGIYWNDGLHWLASGRGDLNYKLDVEDPHLRSRRIPRTSDAGHCYQKLFVSRGCLLLLGTENTYSLQMNIYEMRKWSLGWSLKYFVNLNDILRQFPRPTQSAFKWSCSSVGCIVIEEDEKDSFIVVEINGNIVQYKIVSKMISKLYDFSSSDPDVRFLEFIASLACV</sequence>
<dbReference type="CDD" id="cd22157">
    <property type="entry name" value="F-box_AtFBW1-like"/>
    <property type="match status" value="1"/>
</dbReference>
<dbReference type="Pfam" id="PF07734">
    <property type="entry name" value="FBA_1"/>
    <property type="match status" value="1"/>
</dbReference>
<dbReference type="Proteomes" id="UP001229421">
    <property type="component" value="Unassembled WGS sequence"/>
</dbReference>
<gene>
    <name evidence="3" type="ORF">QVD17_20689</name>
</gene>
<dbReference type="Pfam" id="PF00646">
    <property type="entry name" value="F-box"/>
    <property type="match status" value="1"/>
</dbReference>
<dbReference type="AlphaFoldDB" id="A0AAD8KM55"/>
<dbReference type="InterPro" id="IPR011043">
    <property type="entry name" value="Gal_Oxase/kelch_b-propeller"/>
</dbReference>
<proteinExistence type="predicted"/>